<evidence type="ECO:0000313" key="4">
    <source>
        <dbReference type="EMBL" id="MEB3049314.1"/>
    </source>
</evidence>
<name>A0ABU5YIM3_9MYCO</name>
<evidence type="ECO:0000313" key="5">
    <source>
        <dbReference type="Proteomes" id="UP001299046"/>
    </source>
</evidence>
<feature type="region of interest" description="Disordered" evidence="1">
    <location>
        <begin position="1"/>
        <end position="36"/>
    </location>
</feature>
<accession>A0ABU5YIM3</accession>
<dbReference type="Pfam" id="PF13622">
    <property type="entry name" value="4HBT_3"/>
    <property type="match status" value="1"/>
</dbReference>
<dbReference type="Gene3D" id="2.40.160.210">
    <property type="entry name" value="Acyl-CoA thioesterase, double hotdog domain"/>
    <property type="match status" value="1"/>
</dbReference>
<feature type="domain" description="Acyl-CoA thioesterase-like N-terminal HotDog" evidence="2">
    <location>
        <begin position="22"/>
        <end position="104"/>
    </location>
</feature>
<gene>
    <name evidence="4" type="ORF">KV112_06085</name>
</gene>
<evidence type="ECO:0000259" key="2">
    <source>
        <dbReference type="Pfam" id="PF13622"/>
    </source>
</evidence>
<proteinExistence type="predicted"/>
<dbReference type="EMBL" id="JAYJJT010000005">
    <property type="protein sequence ID" value="MEB3049314.1"/>
    <property type="molecule type" value="Genomic_DNA"/>
</dbReference>
<dbReference type="InterPro" id="IPR049449">
    <property type="entry name" value="TesB_ACOT8-like_N"/>
</dbReference>
<sequence length="260" mass="27704">MDATSFYTQTGPDMFDSSPLTAGPWSPSAQHAGPPSALLARQIEQHQPRPGHRLARMTVDILRPVPVAPLHITVASLHQGRRVELLQATAQAAGSTVLIGRAWRLIAASADFPAPPQAQELRDIDAELTSPDATIPDGWHGDGYLSAIDWRFEQGGFADFGRAKAWTRPTVTLVDGEDMTPWQRVLTVADSGSGISVCAPPNRYPAINCDLSVVLDHDPVGEWIGMDSRTTVTPGAGAMTQTVIFDQAGPAGLATQTLVA</sequence>
<dbReference type="InterPro" id="IPR049450">
    <property type="entry name" value="ACOT8-like_C"/>
</dbReference>
<protein>
    <submittedName>
        <fullName evidence="4">Thioesterase family protein</fullName>
    </submittedName>
</protein>
<organism evidence="4 5">
    <name type="scientific">[Mycobacterium] zoologicum</name>
    <dbReference type="NCBI Taxonomy" id="2872311"/>
    <lineage>
        <taxon>Bacteria</taxon>
        <taxon>Bacillati</taxon>
        <taxon>Actinomycetota</taxon>
        <taxon>Actinomycetes</taxon>
        <taxon>Mycobacteriales</taxon>
        <taxon>Mycobacteriaceae</taxon>
        <taxon>Mycolicibacter</taxon>
    </lineage>
</organism>
<reference evidence="4 5" key="1">
    <citation type="submission" date="2023-12" db="EMBL/GenBank/DDBJ databases">
        <title>Description of new species of Mycobacterium terrae complex isolated from sewage at the Sao Paulo Zoological Park Foundation in Brazil.</title>
        <authorList>
            <person name="Romagnoli C.L."/>
            <person name="Conceicao E.C."/>
            <person name="Machado E."/>
            <person name="Barreto L.B.P.F."/>
            <person name="Sharma A."/>
            <person name="Silva N.M."/>
            <person name="Marques L.E."/>
            <person name="Juliana M.A."/>
            <person name="Lourenco M.C.S."/>
            <person name="Digiampietri L.A."/>
            <person name="Suffys P.N."/>
            <person name="Viana-Niero C."/>
        </authorList>
    </citation>
    <scope>NUCLEOTIDE SEQUENCE [LARGE SCALE GENOMIC DNA]</scope>
    <source>
        <strain evidence="4 5">MYC123</strain>
    </source>
</reference>
<keyword evidence="5" id="KW-1185">Reference proteome</keyword>
<dbReference type="Proteomes" id="UP001299046">
    <property type="component" value="Unassembled WGS sequence"/>
</dbReference>
<evidence type="ECO:0000256" key="1">
    <source>
        <dbReference type="SAM" id="MobiDB-lite"/>
    </source>
</evidence>
<evidence type="ECO:0000259" key="3">
    <source>
        <dbReference type="Pfam" id="PF20789"/>
    </source>
</evidence>
<dbReference type="Pfam" id="PF20789">
    <property type="entry name" value="4HBT_3C"/>
    <property type="match status" value="1"/>
</dbReference>
<feature type="domain" description="Acyl-CoA thioesterase-like C-terminal" evidence="3">
    <location>
        <begin position="131"/>
        <end position="259"/>
    </location>
</feature>
<feature type="compositionally biased region" description="Polar residues" evidence="1">
    <location>
        <begin position="1"/>
        <end position="11"/>
    </location>
</feature>
<comment type="caution">
    <text evidence="4">The sequence shown here is derived from an EMBL/GenBank/DDBJ whole genome shotgun (WGS) entry which is preliminary data.</text>
</comment>
<dbReference type="RefSeq" id="WP_224864429.1">
    <property type="nucleotide sequence ID" value="NZ_JAYJJT010000005.1"/>
</dbReference>
<dbReference type="InterPro" id="IPR042171">
    <property type="entry name" value="Acyl-CoA_hotdog"/>
</dbReference>